<dbReference type="Pfam" id="PF06203">
    <property type="entry name" value="CCT"/>
    <property type="match status" value="1"/>
</dbReference>
<dbReference type="InterPro" id="IPR045280">
    <property type="entry name" value="TIFY-like"/>
</dbReference>
<feature type="region of interest" description="Disordered" evidence="6">
    <location>
        <begin position="1"/>
        <end position="31"/>
    </location>
</feature>
<comment type="subcellular location">
    <subcellularLocation>
        <location evidence="1 5">Nucleus</location>
    </subcellularLocation>
</comment>
<dbReference type="GO" id="GO:0006355">
    <property type="term" value="P:regulation of DNA-templated transcription"/>
    <property type="evidence" value="ECO:0007669"/>
    <property type="project" value="InterPro"/>
</dbReference>
<evidence type="ECO:0000256" key="2">
    <source>
        <dbReference type="ARBA" id="ARBA00023015"/>
    </source>
</evidence>
<dbReference type="EMBL" id="CM000148">
    <property type="protein sequence ID" value="EEE52310.1"/>
    <property type="molecule type" value="Genomic_DNA"/>
</dbReference>
<accession>B9GBA4</accession>
<gene>
    <name evidence="8" type="ORF">OsJ_34324</name>
</gene>
<dbReference type="Gene3D" id="3.30.50.10">
    <property type="entry name" value="Erythroid Transcription Factor GATA-1, subunit A"/>
    <property type="match status" value="1"/>
</dbReference>
<evidence type="ECO:0000256" key="1">
    <source>
        <dbReference type="ARBA" id="ARBA00004123"/>
    </source>
</evidence>
<dbReference type="Pfam" id="PF00320">
    <property type="entry name" value="GATA"/>
    <property type="match status" value="1"/>
</dbReference>
<dbReference type="GO" id="GO:0043565">
    <property type="term" value="F:sequence-specific DNA binding"/>
    <property type="evidence" value="ECO:0007669"/>
    <property type="project" value="InterPro"/>
</dbReference>
<dbReference type="CDD" id="cd00202">
    <property type="entry name" value="ZnF_GATA"/>
    <property type="match status" value="1"/>
</dbReference>
<evidence type="ECO:0000256" key="3">
    <source>
        <dbReference type="ARBA" id="ARBA00023163"/>
    </source>
</evidence>
<dbReference type="InterPro" id="IPR013088">
    <property type="entry name" value="Znf_NHR/GATA"/>
</dbReference>
<organism evidence="8">
    <name type="scientific">Oryza sativa subsp. japonica</name>
    <name type="common">Rice</name>
    <dbReference type="NCBI Taxonomy" id="39947"/>
    <lineage>
        <taxon>Eukaryota</taxon>
        <taxon>Viridiplantae</taxon>
        <taxon>Streptophyta</taxon>
        <taxon>Embryophyta</taxon>
        <taxon>Tracheophyta</taxon>
        <taxon>Spermatophyta</taxon>
        <taxon>Magnoliopsida</taxon>
        <taxon>Liliopsida</taxon>
        <taxon>Poales</taxon>
        <taxon>Poaceae</taxon>
        <taxon>BOP clade</taxon>
        <taxon>Oryzoideae</taxon>
        <taxon>Oryzeae</taxon>
        <taxon>Oryzinae</taxon>
        <taxon>Oryza</taxon>
        <taxon>Oryza sativa</taxon>
    </lineage>
</organism>
<dbReference type="GO" id="GO:0008270">
    <property type="term" value="F:zinc ion binding"/>
    <property type="evidence" value="ECO:0007669"/>
    <property type="project" value="InterPro"/>
</dbReference>
<dbReference type="Proteomes" id="UP000007752">
    <property type="component" value="Chromosome 11"/>
</dbReference>
<keyword evidence="2" id="KW-0805">Transcription regulation</keyword>
<dbReference type="SUPFAM" id="SSF57716">
    <property type="entry name" value="Glucocorticoid receptor-like (DNA-binding domain)"/>
    <property type="match status" value="1"/>
</dbReference>
<evidence type="ECO:0000313" key="8">
    <source>
        <dbReference type="EMBL" id="EEE52310.1"/>
    </source>
</evidence>
<dbReference type="SMART" id="SM00401">
    <property type="entry name" value="ZnF_GATA"/>
    <property type="match status" value="1"/>
</dbReference>
<evidence type="ECO:0000256" key="6">
    <source>
        <dbReference type="SAM" id="MobiDB-lite"/>
    </source>
</evidence>
<dbReference type="InterPro" id="IPR000679">
    <property type="entry name" value="Znf_GATA"/>
</dbReference>
<protein>
    <recommendedName>
        <fullName evidence="7">CCT domain-containing protein</fullName>
    </recommendedName>
</protein>
<evidence type="ECO:0000259" key="7">
    <source>
        <dbReference type="PROSITE" id="PS51017"/>
    </source>
</evidence>
<reference evidence="8" key="1">
    <citation type="journal article" date="2005" name="PLoS Biol.">
        <title>The genomes of Oryza sativa: a history of duplications.</title>
        <authorList>
            <person name="Yu J."/>
            <person name="Wang J."/>
            <person name="Lin W."/>
            <person name="Li S."/>
            <person name="Li H."/>
            <person name="Zhou J."/>
            <person name="Ni P."/>
            <person name="Dong W."/>
            <person name="Hu S."/>
            <person name="Zeng C."/>
            <person name="Zhang J."/>
            <person name="Zhang Y."/>
            <person name="Li R."/>
            <person name="Xu Z."/>
            <person name="Li S."/>
            <person name="Li X."/>
            <person name="Zheng H."/>
            <person name="Cong L."/>
            <person name="Lin L."/>
            <person name="Yin J."/>
            <person name="Geng J."/>
            <person name="Li G."/>
            <person name="Shi J."/>
            <person name="Liu J."/>
            <person name="Lv H."/>
            <person name="Li J."/>
            <person name="Wang J."/>
            <person name="Deng Y."/>
            <person name="Ran L."/>
            <person name="Shi X."/>
            <person name="Wang X."/>
            <person name="Wu Q."/>
            <person name="Li C."/>
            <person name="Ren X."/>
            <person name="Wang J."/>
            <person name="Wang X."/>
            <person name="Li D."/>
            <person name="Liu D."/>
            <person name="Zhang X."/>
            <person name="Ji Z."/>
            <person name="Zhao W."/>
            <person name="Sun Y."/>
            <person name="Zhang Z."/>
            <person name="Bao J."/>
            <person name="Han Y."/>
            <person name="Dong L."/>
            <person name="Ji J."/>
            <person name="Chen P."/>
            <person name="Wu S."/>
            <person name="Liu J."/>
            <person name="Xiao Y."/>
            <person name="Bu D."/>
            <person name="Tan J."/>
            <person name="Yang L."/>
            <person name="Ye C."/>
            <person name="Zhang J."/>
            <person name="Xu J."/>
            <person name="Zhou Y."/>
            <person name="Yu Y."/>
            <person name="Zhang B."/>
            <person name="Zhuang S."/>
            <person name="Wei H."/>
            <person name="Liu B."/>
            <person name="Lei M."/>
            <person name="Yu H."/>
            <person name="Li Y."/>
            <person name="Xu H."/>
            <person name="Wei S."/>
            <person name="He X."/>
            <person name="Fang L."/>
            <person name="Zhang Z."/>
            <person name="Zhang Y."/>
            <person name="Huang X."/>
            <person name="Su Z."/>
            <person name="Tong W."/>
            <person name="Li J."/>
            <person name="Tong Z."/>
            <person name="Li S."/>
            <person name="Ye J."/>
            <person name="Wang L."/>
            <person name="Fang L."/>
            <person name="Lei T."/>
            <person name="Chen C."/>
            <person name="Chen H."/>
            <person name="Xu Z."/>
            <person name="Li H."/>
            <person name="Huang H."/>
            <person name="Zhang F."/>
            <person name="Xu H."/>
            <person name="Li N."/>
            <person name="Zhao C."/>
            <person name="Li S."/>
            <person name="Dong L."/>
            <person name="Huang Y."/>
            <person name="Li L."/>
            <person name="Xi Y."/>
            <person name="Qi Q."/>
            <person name="Li W."/>
            <person name="Zhang B."/>
            <person name="Hu W."/>
            <person name="Zhang Y."/>
            <person name="Tian X."/>
            <person name="Jiao Y."/>
            <person name="Liang X."/>
            <person name="Jin J."/>
            <person name="Gao L."/>
            <person name="Zheng W."/>
            <person name="Hao B."/>
            <person name="Liu S."/>
            <person name="Wang W."/>
            <person name="Yuan L."/>
            <person name="Cao M."/>
            <person name="McDermott J."/>
            <person name="Samudrala R."/>
            <person name="Wang J."/>
            <person name="Wong G.K."/>
            <person name="Yang H."/>
        </authorList>
    </citation>
    <scope>NUCLEOTIDE SEQUENCE [LARGE SCALE GENOMIC DNA]</scope>
</reference>
<dbReference type="PROSITE" id="PS51017">
    <property type="entry name" value="CCT"/>
    <property type="match status" value="1"/>
</dbReference>
<evidence type="ECO:0000256" key="5">
    <source>
        <dbReference type="PROSITE-ProRule" id="PRU00357"/>
    </source>
</evidence>
<dbReference type="GO" id="GO:0005634">
    <property type="term" value="C:nucleus"/>
    <property type="evidence" value="ECO:0007669"/>
    <property type="project" value="UniProtKB-SubCell"/>
</dbReference>
<evidence type="ECO:0000256" key="4">
    <source>
        <dbReference type="ARBA" id="ARBA00023242"/>
    </source>
</evidence>
<dbReference type="PANTHER" id="PTHR46125:SF23">
    <property type="entry name" value="OS11G0572901 PROTEIN"/>
    <property type="match status" value="1"/>
</dbReference>
<dbReference type="InterPro" id="IPR010402">
    <property type="entry name" value="CCT_domain"/>
</dbReference>
<proteinExistence type="predicted"/>
<dbReference type="AlphaFoldDB" id="B9GBA4"/>
<keyword evidence="4 5" id="KW-0539">Nucleus</keyword>
<reference evidence="8" key="2">
    <citation type="submission" date="2008-12" db="EMBL/GenBank/DDBJ databases">
        <title>Improved gene annotation of the rice (Oryza sativa) genomes.</title>
        <authorList>
            <person name="Wang J."/>
            <person name="Li R."/>
            <person name="Fan W."/>
            <person name="Huang Q."/>
            <person name="Zhang J."/>
            <person name="Zhou Y."/>
            <person name="Hu Y."/>
            <person name="Zi S."/>
            <person name="Li J."/>
            <person name="Ni P."/>
            <person name="Zheng H."/>
            <person name="Zhang Y."/>
            <person name="Zhao M."/>
            <person name="Hao Q."/>
            <person name="McDermott J."/>
            <person name="Samudrala R."/>
            <person name="Kristiansen K."/>
            <person name="Wong G.K.-S."/>
        </authorList>
    </citation>
    <scope>NUCLEOTIDE SEQUENCE</scope>
</reference>
<sequence>MDNPTPSSSSGGGGAAAAANASSDEHRKTSPATAADFFDEEHTFDDILLPIENIFHHLNGQEMIPQSIRPQPTNLVRPITVPEDFDRFAALTRYREKKRNIKFIKKADYSARKEVALRMKRSKGKFAPRVQTSENSLAHRKGITFCTNCGESSDATPMMRHAPNGTKSFCNACGLMWANSRKIRKIRNPTSGEQEDQ</sequence>
<name>B9GBA4_ORYSJ</name>
<keyword evidence="3" id="KW-0804">Transcription</keyword>
<dbReference type="PANTHER" id="PTHR46125">
    <property type="entry name" value="GATA TRANSCRIPTION FACTOR 28"/>
    <property type="match status" value="1"/>
</dbReference>
<feature type="domain" description="CCT" evidence="7">
    <location>
        <begin position="87"/>
        <end position="129"/>
    </location>
</feature>